<name>A0AAJ5EF09_9ENTE</name>
<evidence type="ECO:0000313" key="5">
    <source>
        <dbReference type="EMBL" id="QCA29131.1"/>
    </source>
</evidence>
<dbReference type="Proteomes" id="UP000296883">
    <property type="component" value="Chromosome"/>
</dbReference>
<dbReference type="EMBL" id="SRHU01000023">
    <property type="protein sequence ID" value="TFZ40892.1"/>
    <property type="molecule type" value="Genomic_DNA"/>
</dbReference>
<reference evidence="6 8" key="1">
    <citation type="submission" date="2019-03" db="EMBL/GenBank/DDBJ databases">
        <title>Vagococcus sp. was isolated fron gut of Carduelis flavirostris.</title>
        <authorList>
            <person name="Ge Y."/>
        </authorList>
    </citation>
    <scope>NUCLEOTIDE SEQUENCE [LARGE SCALE GENOMIC DNA]</scope>
    <source>
        <strain evidence="6 8">CF-210</strain>
    </source>
</reference>
<comment type="similarity">
    <text evidence="1 2">Belongs to the pirin family.</text>
</comment>
<evidence type="ECO:0000313" key="8">
    <source>
        <dbReference type="Proteomes" id="UP000297725"/>
    </source>
</evidence>
<dbReference type="Pfam" id="PF05726">
    <property type="entry name" value="Pirin_C"/>
    <property type="match status" value="1"/>
</dbReference>
<organism evidence="6 8">
    <name type="scientific">Vagococcus xieshaowenii</name>
    <dbReference type="NCBI Taxonomy" id="2562451"/>
    <lineage>
        <taxon>Bacteria</taxon>
        <taxon>Bacillati</taxon>
        <taxon>Bacillota</taxon>
        <taxon>Bacilli</taxon>
        <taxon>Lactobacillales</taxon>
        <taxon>Enterococcaceae</taxon>
        <taxon>Vagococcus</taxon>
    </lineage>
</organism>
<dbReference type="Gene3D" id="2.60.120.10">
    <property type="entry name" value="Jelly Rolls"/>
    <property type="match status" value="2"/>
</dbReference>
<dbReference type="Proteomes" id="UP000297725">
    <property type="component" value="Unassembled WGS sequence"/>
</dbReference>
<dbReference type="InterPro" id="IPR008778">
    <property type="entry name" value="Pirin_C_dom"/>
</dbReference>
<dbReference type="EMBL" id="CP038865">
    <property type="protein sequence ID" value="QCA29131.1"/>
    <property type="molecule type" value="Genomic_DNA"/>
</dbReference>
<feature type="domain" description="Pirin C-terminal" evidence="4">
    <location>
        <begin position="205"/>
        <end position="305"/>
    </location>
</feature>
<protein>
    <submittedName>
        <fullName evidence="6">Pirin family protein</fullName>
    </submittedName>
</protein>
<dbReference type="InterPro" id="IPR011051">
    <property type="entry name" value="RmlC_Cupin_sf"/>
</dbReference>
<evidence type="ECO:0000256" key="2">
    <source>
        <dbReference type="RuleBase" id="RU003457"/>
    </source>
</evidence>
<dbReference type="PANTHER" id="PTHR13903:SF8">
    <property type="entry name" value="PIRIN"/>
    <property type="match status" value="1"/>
</dbReference>
<sequence length="338" mass="38249">MIKGNVYPVEGARIPVQNPFILAAHHVDAYPKGNGEMAPIEFPIDWEKGNDFSSTRGWKMYHGDYVPGFPAHPHRGFQTITYAKTGYIDHFDSHGNYGRYGDGDVQWMVAGKGMQHAEMFPLVNTDQPNPFEIVQIWLNLPAKMKMVEGAYEMHWREELPIVVLDKEKPSENYLKVLAGSYLDASAPKPSEVSYGHDENHYVNIWEGQLAQGKTLTIPQFPEEVPVQLFIRSGEVSVDGNKITAPSLLVYTSDSDVDFTVTENLDFMVFTGKTIDEEVFAYGPFVMTTREEVVQAYNDFERTEFGGWPWESDAPIIPTDEGRFSVNNHGQEKMMPPTQ</sequence>
<gene>
    <name evidence="6" type="ORF">E4031_05775</name>
    <name evidence="5" type="ORF">E4Z98_07320</name>
</gene>
<keyword evidence="7" id="KW-1185">Reference proteome</keyword>
<evidence type="ECO:0000313" key="7">
    <source>
        <dbReference type="Proteomes" id="UP000296883"/>
    </source>
</evidence>
<dbReference type="InterPro" id="IPR012093">
    <property type="entry name" value="Pirin"/>
</dbReference>
<evidence type="ECO:0000313" key="6">
    <source>
        <dbReference type="EMBL" id="TFZ40892.1"/>
    </source>
</evidence>
<dbReference type="InterPro" id="IPR014710">
    <property type="entry name" value="RmlC-like_jellyroll"/>
</dbReference>
<dbReference type="RefSeq" id="WP_135254497.1">
    <property type="nucleotide sequence ID" value="NZ_CP038865.1"/>
</dbReference>
<feature type="domain" description="Pirin N-terminal" evidence="3">
    <location>
        <begin position="62"/>
        <end position="138"/>
    </location>
</feature>
<evidence type="ECO:0000259" key="4">
    <source>
        <dbReference type="Pfam" id="PF05726"/>
    </source>
</evidence>
<dbReference type="SUPFAM" id="SSF51182">
    <property type="entry name" value="RmlC-like cupins"/>
    <property type="match status" value="1"/>
</dbReference>
<reference evidence="5 7" key="2">
    <citation type="journal article" date="2020" name="Int. J. Syst. Evol. Microbiol.">
        <title>Vagococcus xieshaowenii sp. nov., isolated from snow finch (Montifringilla taczanowskii) cloacal content.</title>
        <authorList>
            <person name="Ge Y."/>
            <person name="Yang J."/>
            <person name="Lai X.H."/>
            <person name="Zhang G."/>
            <person name="Jin D."/>
            <person name="Lu S."/>
            <person name="Wang B."/>
            <person name="Huang Y."/>
            <person name="Huang Y."/>
            <person name="Ren Z."/>
            <person name="Zhang X."/>
            <person name="Xu J."/>
        </authorList>
    </citation>
    <scope>NUCLEOTIDE SEQUENCE [LARGE SCALE GENOMIC DNA]</scope>
    <source>
        <strain evidence="7">personal::cf-49</strain>
        <strain evidence="5">Personal::cf-49</strain>
    </source>
</reference>
<evidence type="ECO:0000256" key="1">
    <source>
        <dbReference type="ARBA" id="ARBA00008416"/>
    </source>
</evidence>
<evidence type="ECO:0000259" key="3">
    <source>
        <dbReference type="Pfam" id="PF02678"/>
    </source>
</evidence>
<dbReference type="Pfam" id="PF02678">
    <property type="entry name" value="Pirin"/>
    <property type="match status" value="1"/>
</dbReference>
<dbReference type="InterPro" id="IPR003829">
    <property type="entry name" value="Pirin_N_dom"/>
</dbReference>
<dbReference type="PANTHER" id="PTHR13903">
    <property type="entry name" value="PIRIN-RELATED"/>
    <property type="match status" value="1"/>
</dbReference>
<accession>A0AAJ5EF09</accession>
<proteinExistence type="inferred from homology"/>
<dbReference type="AlphaFoldDB" id="A0AAJ5EF09"/>